<dbReference type="Gene3D" id="1.10.720.30">
    <property type="entry name" value="SAP domain"/>
    <property type="match status" value="1"/>
</dbReference>
<dbReference type="VEuPathDB" id="MicrosporidiaDB:G9O61_00g018330"/>
<dbReference type="SMART" id="SM00513">
    <property type="entry name" value="SAP"/>
    <property type="match status" value="1"/>
</dbReference>
<organism evidence="3 4">
    <name type="scientific">Vairimorpha ceranae</name>
    <dbReference type="NCBI Taxonomy" id="40302"/>
    <lineage>
        <taxon>Eukaryota</taxon>
        <taxon>Fungi</taxon>
        <taxon>Fungi incertae sedis</taxon>
        <taxon>Microsporidia</taxon>
        <taxon>Nosematidae</taxon>
        <taxon>Vairimorpha</taxon>
    </lineage>
</organism>
<evidence type="ECO:0000313" key="4">
    <source>
        <dbReference type="Proteomes" id="UP000034350"/>
    </source>
</evidence>
<dbReference type="SUPFAM" id="SSF68906">
    <property type="entry name" value="SAP domain"/>
    <property type="match status" value="1"/>
</dbReference>
<dbReference type="VEuPathDB" id="MicrosporidiaDB:NCER_101771"/>
<keyword evidence="4" id="KW-1185">Reference proteome</keyword>
<name>A0A0F9WTH2_9MICR</name>
<protein>
    <submittedName>
        <fullName evidence="3">Dna-binding sap protein</fullName>
    </submittedName>
</protein>
<dbReference type="OrthoDB" id="445357at2759"/>
<dbReference type="AlphaFoldDB" id="A0A0F9WTH2"/>
<comment type="caution">
    <text evidence="3">The sequence shown here is derived from an EMBL/GenBank/DDBJ whole genome shotgun (WGS) entry which is preliminary data.</text>
</comment>
<reference evidence="3 4" key="1">
    <citation type="journal article" date="2015" name="Environ. Microbiol.">
        <title>Genome analyses suggest the presence of polyploidy and recent human-driven expansions in eight global populations of the honeybee pathogen Nosema ceranae.</title>
        <authorList>
            <person name="Pelin A."/>
            <person name="Selman M."/>
            <person name="Aris-Brosou S."/>
            <person name="Farinelli L."/>
            <person name="Corradi N."/>
        </authorList>
    </citation>
    <scope>NUCLEOTIDE SEQUENCE [LARGE SCALE GENOMIC DNA]</scope>
    <source>
        <strain evidence="3 4">PA08 1199</strain>
    </source>
</reference>
<dbReference type="InterPro" id="IPR003034">
    <property type="entry name" value="SAP_dom"/>
</dbReference>
<feature type="domain" description="SAP" evidence="2">
    <location>
        <begin position="320"/>
        <end position="354"/>
    </location>
</feature>
<gene>
    <name evidence="3" type="ORF">AAJ76_60006322</name>
</gene>
<accession>A0A0F9WTH2</accession>
<dbReference type="PROSITE" id="PS50800">
    <property type="entry name" value="SAP"/>
    <property type="match status" value="1"/>
</dbReference>
<sequence length="387" mass="45996">MNEKKDDKPIEMPSRGRPRKKYHNIDSVFNNDFMHKSMYNSSMGFDTSTEEMSLGSMCPYNTRDDSKLLEQFNKIGDVINKRSDQNVVNKIDESKKEHPFNITDDSSQINPRDIQNSHNSFIDSSINSEDNIKNINHKMRTPIFQYPQSPFQYSHPKMPFSQFEDYNKNFFCKQDPSDIEDKRSIYYEHKIPSYYTNFRPVLNTSNFFNPSQNYIRPQSFYRPPDDFDSPWGYKKKRKNNPILWQYVKNSNDNYQSIIHPSKYSSLDYIQGTDIFNRRGMNERECNNSVLPLFLNSNKELNDEYKQIIKNFQKRVKELDFTNVTVHQLKLLMREFGLNHTGKKNELIERAKQTLIKIDVACNAAHKKVNEENKSEEQIDEEYENVFF</sequence>
<dbReference type="RefSeq" id="XP_024331860.1">
    <property type="nucleotide sequence ID" value="XM_024476111.1"/>
</dbReference>
<dbReference type="VEuPathDB" id="MicrosporidiaDB:AAJ76_60006322"/>
<keyword evidence="3" id="KW-0238">DNA-binding</keyword>
<dbReference type="GO" id="GO:0003677">
    <property type="term" value="F:DNA binding"/>
    <property type="evidence" value="ECO:0007669"/>
    <property type="project" value="UniProtKB-KW"/>
</dbReference>
<feature type="region of interest" description="Disordered" evidence="1">
    <location>
        <begin position="1"/>
        <end position="22"/>
    </location>
</feature>
<dbReference type="EMBL" id="JPQZ01000006">
    <property type="protein sequence ID" value="KKO76118.1"/>
    <property type="molecule type" value="Genomic_DNA"/>
</dbReference>
<dbReference type="Proteomes" id="UP000034350">
    <property type="component" value="Unassembled WGS sequence"/>
</dbReference>
<evidence type="ECO:0000259" key="2">
    <source>
        <dbReference type="PROSITE" id="PS50800"/>
    </source>
</evidence>
<evidence type="ECO:0000256" key="1">
    <source>
        <dbReference type="SAM" id="MobiDB-lite"/>
    </source>
</evidence>
<dbReference type="GeneID" id="36321061"/>
<dbReference type="Pfam" id="PF02037">
    <property type="entry name" value="SAP"/>
    <property type="match status" value="1"/>
</dbReference>
<proteinExistence type="predicted"/>
<feature type="compositionally biased region" description="Basic and acidic residues" evidence="1">
    <location>
        <begin position="1"/>
        <end position="10"/>
    </location>
</feature>
<evidence type="ECO:0000313" key="3">
    <source>
        <dbReference type="EMBL" id="KKO76118.1"/>
    </source>
</evidence>
<dbReference type="InterPro" id="IPR036361">
    <property type="entry name" value="SAP_dom_sf"/>
</dbReference>